<gene>
    <name evidence="4" type="ORF">INT48_005324</name>
</gene>
<sequence>MDTSSPTACFQRLCQVMLDGTSKELTKKNLEDFRVILHMIMHECSKANIETGKIWVFEHCHSPAHTYVLLEYILSLSNIRKGQEERIHMIYLVNDILFHTTRKQLLWMRDAMLPLLAPLLKLAYEAAESSEYKAKVIKCQDYNPIDPSQLKLPYPRPAPSKELLDAMEDFYKGLNTQELILDGKAESNTDAQGWEKGYLDSYFESLVQKKEERMRISQEQRHESRGRSYSKDAYKYERRHSPVRRSYSTSRSPPPRRHSPAIVGRRRSPINRRSSPGRGRSPRRSSPVRSPQRYNRSRYSRSRSPHSSSRNTFQTQPNFQPSGYQSYQQPTYNSSHNRNNNRGDFVHEIKPPENKYLGLGNASDEFDSFRRNKSQAYNRREPHQPMTCYKSRECNSL</sequence>
<name>A0A8H7SI90_9FUNG</name>
<feature type="domain" description="CID" evidence="2">
    <location>
        <begin position="37"/>
        <end position="137"/>
    </location>
</feature>
<feature type="compositionally biased region" description="Basic residues" evidence="1">
    <location>
        <begin position="254"/>
        <end position="270"/>
    </location>
</feature>
<dbReference type="PANTHER" id="PTHR12323:SF0">
    <property type="entry name" value="CALCIUM HOMEOSTASIS ENDOPLASMIC RETICULUM PROTEIN"/>
    <property type="match status" value="1"/>
</dbReference>
<evidence type="ECO:0000313" key="5">
    <source>
        <dbReference type="Proteomes" id="UP000613177"/>
    </source>
</evidence>
<accession>A0A8H7SI90</accession>
<evidence type="ECO:0008006" key="6">
    <source>
        <dbReference type="Google" id="ProtNLM"/>
    </source>
</evidence>
<evidence type="ECO:0000256" key="1">
    <source>
        <dbReference type="SAM" id="MobiDB-lite"/>
    </source>
</evidence>
<organism evidence="4 5">
    <name type="scientific">Thamnidium elegans</name>
    <dbReference type="NCBI Taxonomy" id="101142"/>
    <lineage>
        <taxon>Eukaryota</taxon>
        <taxon>Fungi</taxon>
        <taxon>Fungi incertae sedis</taxon>
        <taxon>Mucoromycota</taxon>
        <taxon>Mucoromycotina</taxon>
        <taxon>Mucoromycetes</taxon>
        <taxon>Mucorales</taxon>
        <taxon>Mucorineae</taxon>
        <taxon>Mucoraceae</taxon>
        <taxon>Thamnidium</taxon>
    </lineage>
</organism>
<keyword evidence="5" id="KW-1185">Reference proteome</keyword>
<dbReference type="InterPro" id="IPR006569">
    <property type="entry name" value="CID_dom"/>
</dbReference>
<dbReference type="GO" id="GO:0006874">
    <property type="term" value="P:intracellular calcium ion homeostasis"/>
    <property type="evidence" value="ECO:0007669"/>
    <property type="project" value="TreeGrafter"/>
</dbReference>
<feature type="compositionally biased region" description="Polar residues" evidence="1">
    <location>
        <begin position="312"/>
        <end position="342"/>
    </location>
</feature>
<dbReference type="Proteomes" id="UP000613177">
    <property type="component" value="Unassembled WGS sequence"/>
</dbReference>
<dbReference type="Pfam" id="PF25127">
    <property type="entry name" value="DUF7819"/>
    <property type="match status" value="1"/>
</dbReference>
<dbReference type="PANTHER" id="PTHR12323">
    <property type="entry name" value="SR-RELATED CTD ASSOCIATED FACTOR 6"/>
    <property type="match status" value="1"/>
</dbReference>
<feature type="compositionally biased region" description="Basic and acidic residues" evidence="1">
    <location>
        <begin position="344"/>
        <end position="353"/>
    </location>
</feature>
<evidence type="ECO:0000313" key="4">
    <source>
        <dbReference type="EMBL" id="KAG2228918.1"/>
    </source>
</evidence>
<dbReference type="InterPro" id="IPR008942">
    <property type="entry name" value="ENTH_VHS"/>
</dbReference>
<feature type="compositionally biased region" description="Basic and acidic residues" evidence="1">
    <location>
        <begin position="213"/>
        <end position="240"/>
    </location>
</feature>
<feature type="domain" description="DUF7819" evidence="3">
    <location>
        <begin position="140"/>
        <end position="227"/>
    </location>
</feature>
<dbReference type="GO" id="GO:0048471">
    <property type="term" value="C:perinuclear region of cytoplasm"/>
    <property type="evidence" value="ECO:0007669"/>
    <property type="project" value="TreeGrafter"/>
</dbReference>
<protein>
    <recommendedName>
        <fullName evidence="6">CID domain-containing protein</fullName>
    </recommendedName>
</protein>
<feature type="region of interest" description="Disordered" evidence="1">
    <location>
        <begin position="213"/>
        <end position="397"/>
    </location>
</feature>
<dbReference type="EMBL" id="JAEPRE010000336">
    <property type="protein sequence ID" value="KAG2228918.1"/>
    <property type="molecule type" value="Genomic_DNA"/>
</dbReference>
<dbReference type="InterPro" id="IPR056721">
    <property type="entry name" value="DUF7819"/>
</dbReference>
<feature type="compositionally biased region" description="Basic residues" evidence="1">
    <location>
        <begin position="295"/>
        <end position="304"/>
    </location>
</feature>
<feature type="compositionally biased region" description="Low complexity" evidence="1">
    <location>
        <begin position="271"/>
        <end position="294"/>
    </location>
</feature>
<dbReference type="Pfam" id="PF04818">
    <property type="entry name" value="CID"/>
    <property type="match status" value="1"/>
</dbReference>
<reference evidence="4" key="1">
    <citation type="submission" date="2021-01" db="EMBL/GenBank/DDBJ databases">
        <title>Metabolic potential, ecology and presence of endohyphal bacteria is reflected in genomic diversity of Mucoromycotina.</title>
        <authorList>
            <person name="Muszewska A."/>
            <person name="Okrasinska A."/>
            <person name="Steczkiewicz K."/>
            <person name="Drgas O."/>
            <person name="Orlowska M."/>
            <person name="Perlinska-Lenart U."/>
            <person name="Aleksandrzak-Piekarczyk T."/>
            <person name="Szatraj K."/>
            <person name="Zielenkiewicz U."/>
            <person name="Pilsyk S."/>
            <person name="Malc E."/>
            <person name="Mieczkowski P."/>
            <person name="Kruszewska J.S."/>
            <person name="Biernat P."/>
            <person name="Pawlowska J."/>
        </authorList>
    </citation>
    <scope>NUCLEOTIDE SEQUENCE</scope>
    <source>
        <strain evidence="4">WA0000018081</strain>
    </source>
</reference>
<proteinExistence type="predicted"/>
<evidence type="ECO:0000259" key="3">
    <source>
        <dbReference type="Pfam" id="PF25127"/>
    </source>
</evidence>
<dbReference type="Gene3D" id="1.25.40.90">
    <property type="match status" value="1"/>
</dbReference>
<evidence type="ECO:0000259" key="2">
    <source>
        <dbReference type="Pfam" id="PF04818"/>
    </source>
</evidence>
<dbReference type="AlphaFoldDB" id="A0A8H7SI90"/>
<comment type="caution">
    <text evidence="4">The sequence shown here is derived from an EMBL/GenBank/DDBJ whole genome shotgun (WGS) entry which is preliminary data.</text>
</comment>